<dbReference type="InterPro" id="IPR012675">
    <property type="entry name" value="Beta-grasp_dom_sf"/>
</dbReference>
<dbReference type="Proteomes" id="UP000187941">
    <property type="component" value="Chromosome"/>
</dbReference>
<evidence type="ECO:0000313" key="7">
    <source>
        <dbReference type="EMBL" id="AQG78624.1"/>
    </source>
</evidence>
<dbReference type="EMBL" id="CP014263">
    <property type="protein sequence ID" value="AQG78624.1"/>
    <property type="molecule type" value="Genomic_DNA"/>
</dbReference>
<keyword evidence="4" id="KW-0408">Iron</keyword>
<dbReference type="SUPFAM" id="SSF54292">
    <property type="entry name" value="2Fe-2S ferredoxin-like"/>
    <property type="match status" value="1"/>
</dbReference>
<dbReference type="KEGG" id="smon:AWR27_04290"/>
<name>A0A1P9WTB3_9BACT</name>
<organism evidence="7 8">
    <name type="scientific">Spirosoma montaniterrae</name>
    <dbReference type="NCBI Taxonomy" id="1178516"/>
    <lineage>
        <taxon>Bacteria</taxon>
        <taxon>Pseudomonadati</taxon>
        <taxon>Bacteroidota</taxon>
        <taxon>Cytophagia</taxon>
        <taxon>Cytophagales</taxon>
        <taxon>Cytophagaceae</taxon>
        <taxon>Spirosoma</taxon>
    </lineage>
</organism>
<dbReference type="STRING" id="1178516.AWR27_04290"/>
<dbReference type="Gene3D" id="3.10.20.30">
    <property type="match status" value="1"/>
</dbReference>
<evidence type="ECO:0000256" key="2">
    <source>
        <dbReference type="ARBA" id="ARBA00022723"/>
    </source>
</evidence>
<evidence type="ECO:0000256" key="5">
    <source>
        <dbReference type="ARBA" id="ARBA00023014"/>
    </source>
</evidence>
<keyword evidence="1" id="KW-0001">2Fe-2S</keyword>
<keyword evidence="8" id="KW-1185">Reference proteome</keyword>
<evidence type="ECO:0000313" key="8">
    <source>
        <dbReference type="Proteomes" id="UP000187941"/>
    </source>
</evidence>
<dbReference type="Gene3D" id="1.10.150.120">
    <property type="entry name" value="[2Fe-2S]-binding domain"/>
    <property type="match status" value="1"/>
</dbReference>
<keyword evidence="5" id="KW-0411">Iron-sulfur</keyword>
<dbReference type="PROSITE" id="PS51085">
    <property type="entry name" value="2FE2S_FER_2"/>
    <property type="match status" value="1"/>
</dbReference>
<dbReference type="SUPFAM" id="SSF47741">
    <property type="entry name" value="CO dehydrogenase ISP C-domain like"/>
    <property type="match status" value="1"/>
</dbReference>
<dbReference type="Pfam" id="PF00111">
    <property type="entry name" value="Fer2"/>
    <property type="match status" value="1"/>
</dbReference>
<evidence type="ECO:0000259" key="6">
    <source>
        <dbReference type="PROSITE" id="PS51085"/>
    </source>
</evidence>
<dbReference type="OrthoDB" id="9796880at2"/>
<keyword evidence="2" id="KW-0479">Metal-binding</keyword>
<keyword evidence="3" id="KW-0560">Oxidoreductase</keyword>
<proteinExistence type="predicted"/>
<feature type="domain" description="2Fe-2S ferredoxin-type" evidence="6">
    <location>
        <begin position="2"/>
        <end position="78"/>
    </location>
</feature>
<dbReference type="InterPro" id="IPR002888">
    <property type="entry name" value="2Fe-2S-bd"/>
</dbReference>
<evidence type="ECO:0000256" key="3">
    <source>
        <dbReference type="ARBA" id="ARBA00023002"/>
    </source>
</evidence>
<dbReference type="FunFam" id="3.10.20.30:FF:000020">
    <property type="entry name" value="Xanthine dehydrogenase iron-sulfur subunit"/>
    <property type="match status" value="1"/>
</dbReference>
<evidence type="ECO:0000256" key="1">
    <source>
        <dbReference type="ARBA" id="ARBA00022714"/>
    </source>
</evidence>
<protein>
    <submittedName>
        <fullName evidence="7">(2Fe-2S)-binding protein</fullName>
    </submittedName>
</protein>
<dbReference type="CDD" id="cd00207">
    <property type="entry name" value="fer2"/>
    <property type="match status" value="1"/>
</dbReference>
<dbReference type="InterPro" id="IPR036010">
    <property type="entry name" value="2Fe-2S_ferredoxin-like_sf"/>
</dbReference>
<accession>A0A1P9WTB3</accession>
<dbReference type="PANTHER" id="PTHR44379:SF2">
    <property type="entry name" value="BLR6218 PROTEIN"/>
    <property type="match status" value="1"/>
</dbReference>
<dbReference type="Pfam" id="PF01799">
    <property type="entry name" value="Fer2_2"/>
    <property type="match status" value="1"/>
</dbReference>
<dbReference type="FunFam" id="1.10.150.120:FF:000003">
    <property type="entry name" value="Carbon monoxide dehydrogenase, small subunit"/>
    <property type="match status" value="1"/>
</dbReference>
<dbReference type="GO" id="GO:0016491">
    <property type="term" value="F:oxidoreductase activity"/>
    <property type="evidence" value="ECO:0007669"/>
    <property type="project" value="UniProtKB-KW"/>
</dbReference>
<dbReference type="PROSITE" id="PS00197">
    <property type="entry name" value="2FE2S_FER_1"/>
    <property type="match status" value="1"/>
</dbReference>
<sequence length="150" mass="16108">MATITFKLNGKRQTLNADPQMPLLWALRDTLNLKGTKYGCGVGQCGACTVHFNGTATRSCQLPLSAIANQEITTIEGLSANGDHPVQKAWLDHDVAQCGYCQAGQIMSAVSLLKTNPKPTDEDIDNAMSGNICRCGTYLRIKEAIHSAAK</sequence>
<dbReference type="InterPro" id="IPR006058">
    <property type="entry name" value="2Fe2S_fd_BS"/>
</dbReference>
<dbReference type="RefSeq" id="WP_077130063.1">
    <property type="nucleotide sequence ID" value="NZ_CP014263.1"/>
</dbReference>
<gene>
    <name evidence="7" type="ORF">AWR27_04290</name>
</gene>
<dbReference type="InterPro" id="IPR001041">
    <property type="entry name" value="2Fe-2S_ferredoxin-type"/>
</dbReference>
<dbReference type="GO" id="GO:0051537">
    <property type="term" value="F:2 iron, 2 sulfur cluster binding"/>
    <property type="evidence" value="ECO:0007669"/>
    <property type="project" value="UniProtKB-KW"/>
</dbReference>
<dbReference type="InterPro" id="IPR051452">
    <property type="entry name" value="Diverse_Oxidoreductases"/>
</dbReference>
<evidence type="ECO:0000256" key="4">
    <source>
        <dbReference type="ARBA" id="ARBA00023004"/>
    </source>
</evidence>
<dbReference type="PANTHER" id="PTHR44379">
    <property type="entry name" value="OXIDOREDUCTASE WITH IRON-SULFUR SUBUNIT"/>
    <property type="match status" value="1"/>
</dbReference>
<reference evidence="7 8" key="1">
    <citation type="submission" date="2016-01" db="EMBL/GenBank/DDBJ databases">
        <authorList>
            <person name="Oliw E.H."/>
        </authorList>
    </citation>
    <scope>NUCLEOTIDE SEQUENCE [LARGE SCALE GENOMIC DNA]</scope>
    <source>
        <strain evidence="7 8">DY10</strain>
    </source>
</reference>
<dbReference type="InterPro" id="IPR036884">
    <property type="entry name" value="2Fe-2S-bd_dom_sf"/>
</dbReference>
<dbReference type="AlphaFoldDB" id="A0A1P9WTB3"/>
<dbReference type="GO" id="GO:0046872">
    <property type="term" value="F:metal ion binding"/>
    <property type="evidence" value="ECO:0007669"/>
    <property type="project" value="UniProtKB-KW"/>
</dbReference>